<accession>A0A0D2JU11</accession>
<reference evidence="2 3" key="1">
    <citation type="journal article" date="2013" name="BMC Genomics">
        <title>Reconstruction of the lipid metabolism for the microalga Monoraphidium neglectum from its genome sequence reveals characteristics suitable for biofuel production.</title>
        <authorList>
            <person name="Bogen C."/>
            <person name="Al-Dilaimi A."/>
            <person name="Albersmeier A."/>
            <person name="Wichmann J."/>
            <person name="Grundmann M."/>
            <person name="Rupp O."/>
            <person name="Lauersen K.J."/>
            <person name="Blifernez-Klassen O."/>
            <person name="Kalinowski J."/>
            <person name="Goesmann A."/>
            <person name="Mussgnug J.H."/>
            <person name="Kruse O."/>
        </authorList>
    </citation>
    <scope>NUCLEOTIDE SEQUENCE [LARGE SCALE GENOMIC DNA]</scope>
    <source>
        <strain evidence="2 3">SAG 48.87</strain>
    </source>
</reference>
<feature type="transmembrane region" description="Helical" evidence="1">
    <location>
        <begin position="137"/>
        <end position="156"/>
    </location>
</feature>
<dbReference type="RefSeq" id="XP_013901432.1">
    <property type="nucleotide sequence ID" value="XM_014045978.1"/>
</dbReference>
<sequence>MISAVNRPTALARGTARPRAGVAAVGLGARRVVRVQALPDPSRSDEAFGEGKTKDLTDVKPPASVKDIGPAVREAAPVMAPAFEAPLLLPTFSRRREIFAGRLAIVGFAAVAAWEILTPSHPGILNITSSLTGWSLATTKLVYSAFIGHGLLGLIWPGSPTYSRANINDYNKRPEGPPTAAVNPFTNPQRFFGTSSFWGYTKKNELFVGRMSMIGFFMGLVNEMQSGLGPIGQVSWWLGNNSPTDEFYSKAAMAILGFAALVTIIGYGSGRAGTVEGEEEIF</sequence>
<evidence type="ECO:0000256" key="1">
    <source>
        <dbReference type="SAM" id="Phobius"/>
    </source>
</evidence>
<name>A0A0D2JU11_9CHLO</name>
<dbReference type="AlphaFoldDB" id="A0A0D2JU11"/>
<proteinExistence type="predicted"/>
<protein>
    <submittedName>
        <fullName evidence="2">Photosystem II protein</fullName>
    </submittedName>
</protein>
<dbReference type="Gene3D" id="1.10.3460.10">
    <property type="entry name" value="Chlorophyll a/b binding protein domain"/>
    <property type="match status" value="1"/>
</dbReference>
<gene>
    <name evidence="2" type="ORF">MNEG_5545</name>
</gene>
<feature type="transmembrane region" description="Helical" evidence="1">
    <location>
        <begin position="207"/>
        <end position="227"/>
    </location>
</feature>
<dbReference type="Proteomes" id="UP000054498">
    <property type="component" value="Unassembled WGS sequence"/>
</dbReference>
<dbReference type="STRING" id="145388.A0A0D2JU11"/>
<dbReference type="KEGG" id="mng:MNEG_5545"/>
<feature type="transmembrane region" description="Helical" evidence="1">
    <location>
        <begin position="247"/>
        <end position="267"/>
    </location>
</feature>
<dbReference type="OrthoDB" id="529642at2759"/>
<dbReference type="GeneID" id="25738422"/>
<keyword evidence="1" id="KW-0812">Transmembrane</keyword>
<dbReference type="EMBL" id="KK101055">
    <property type="protein sequence ID" value="KIZ02413.1"/>
    <property type="molecule type" value="Genomic_DNA"/>
</dbReference>
<keyword evidence="1" id="KW-0472">Membrane</keyword>
<evidence type="ECO:0000313" key="3">
    <source>
        <dbReference type="Proteomes" id="UP000054498"/>
    </source>
</evidence>
<keyword evidence="3" id="KW-1185">Reference proteome</keyword>
<dbReference type="SUPFAM" id="SSF103511">
    <property type="entry name" value="Chlorophyll a-b binding protein"/>
    <property type="match status" value="1"/>
</dbReference>
<evidence type="ECO:0000313" key="2">
    <source>
        <dbReference type="EMBL" id="KIZ02413.1"/>
    </source>
</evidence>
<keyword evidence="1" id="KW-1133">Transmembrane helix</keyword>
<organism evidence="2 3">
    <name type="scientific">Monoraphidium neglectum</name>
    <dbReference type="NCBI Taxonomy" id="145388"/>
    <lineage>
        <taxon>Eukaryota</taxon>
        <taxon>Viridiplantae</taxon>
        <taxon>Chlorophyta</taxon>
        <taxon>core chlorophytes</taxon>
        <taxon>Chlorophyceae</taxon>
        <taxon>CS clade</taxon>
        <taxon>Sphaeropleales</taxon>
        <taxon>Selenastraceae</taxon>
        <taxon>Monoraphidium</taxon>
    </lineage>
</organism>
<feature type="transmembrane region" description="Helical" evidence="1">
    <location>
        <begin position="99"/>
        <end position="117"/>
    </location>
</feature>